<comment type="caution">
    <text evidence="1">The sequence shown here is derived from an EMBL/GenBank/DDBJ whole genome shotgun (WGS) entry which is preliminary data.</text>
</comment>
<evidence type="ECO:0000313" key="2">
    <source>
        <dbReference type="Proteomes" id="UP001305647"/>
    </source>
</evidence>
<dbReference type="EMBL" id="MU863729">
    <property type="protein sequence ID" value="KAK4096219.1"/>
    <property type="molecule type" value="Genomic_DNA"/>
</dbReference>
<accession>A0AAN6PQP7</accession>
<protein>
    <submittedName>
        <fullName evidence="1">Uncharacterized protein</fullName>
    </submittedName>
</protein>
<name>A0AAN6PQP7_9PEZI</name>
<proteinExistence type="predicted"/>
<organism evidence="1 2">
    <name type="scientific">Parathielavia hyrcaniae</name>
    <dbReference type="NCBI Taxonomy" id="113614"/>
    <lineage>
        <taxon>Eukaryota</taxon>
        <taxon>Fungi</taxon>
        <taxon>Dikarya</taxon>
        <taxon>Ascomycota</taxon>
        <taxon>Pezizomycotina</taxon>
        <taxon>Sordariomycetes</taxon>
        <taxon>Sordariomycetidae</taxon>
        <taxon>Sordariales</taxon>
        <taxon>Chaetomiaceae</taxon>
        <taxon>Parathielavia</taxon>
    </lineage>
</organism>
<keyword evidence="2" id="KW-1185">Reference proteome</keyword>
<reference evidence="1" key="2">
    <citation type="submission" date="2023-05" db="EMBL/GenBank/DDBJ databases">
        <authorList>
            <consortium name="Lawrence Berkeley National Laboratory"/>
            <person name="Steindorff A."/>
            <person name="Hensen N."/>
            <person name="Bonometti L."/>
            <person name="Westerberg I."/>
            <person name="Brannstrom I.O."/>
            <person name="Guillou S."/>
            <person name="Cros-Aarteil S."/>
            <person name="Calhoun S."/>
            <person name="Haridas S."/>
            <person name="Kuo A."/>
            <person name="Mondo S."/>
            <person name="Pangilinan J."/>
            <person name="Riley R."/>
            <person name="Labutti K."/>
            <person name="Andreopoulos B."/>
            <person name="Lipzen A."/>
            <person name="Chen C."/>
            <person name="Yanf M."/>
            <person name="Daum C."/>
            <person name="Ng V."/>
            <person name="Clum A."/>
            <person name="Ohm R."/>
            <person name="Martin F."/>
            <person name="Silar P."/>
            <person name="Natvig D."/>
            <person name="Lalanne C."/>
            <person name="Gautier V."/>
            <person name="Ament-Velasquez S.L."/>
            <person name="Kruys A."/>
            <person name="Hutchinson M.I."/>
            <person name="Powell A.J."/>
            <person name="Barry K."/>
            <person name="Miller A.N."/>
            <person name="Grigoriev I.V."/>
            <person name="Debuchy R."/>
            <person name="Gladieux P."/>
            <person name="Thoren M.H."/>
            <person name="Johannesson H."/>
        </authorList>
    </citation>
    <scope>NUCLEOTIDE SEQUENCE</scope>
    <source>
        <strain evidence="1">CBS 757.83</strain>
    </source>
</reference>
<gene>
    <name evidence="1" type="ORF">N658DRAFT_501833</name>
</gene>
<reference evidence="1" key="1">
    <citation type="journal article" date="2023" name="Mol. Phylogenet. Evol.">
        <title>Genome-scale phylogeny and comparative genomics of the fungal order Sordariales.</title>
        <authorList>
            <person name="Hensen N."/>
            <person name="Bonometti L."/>
            <person name="Westerberg I."/>
            <person name="Brannstrom I.O."/>
            <person name="Guillou S."/>
            <person name="Cros-Aarteil S."/>
            <person name="Calhoun S."/>
            <person name="Haridas S."/>
            <person name="Kuo A."/>
            <person name="Mondo S."/>
            <person name="Pangilinan J."/>
            <person name="Riley R."/>
            <person name="LaButti K."/>
            <person name="Andreopoulos B."/>
            <person name="Lipzen A."/>
            <person name="Chen C."/>
            <person name="Yan M."/>
            <person name="Daum C."/>
            <person name="Ng V."/>
            <person name="Clum A."/>
            <person name="Steindorff A."/>
            <person name="Ohm R.A."/>
            <person name="Martin F."/>
            <person name="Silar P."/>
            <person name="Natvig D.O."/>
            <person name="Lalanne C."/>
            <person name="Gautier V."/>
            <person name="Ament-Velasquez S.L."/>
            <person name="Kruys A."/>
            <person name="Hutchinson M.I."/>
            <person name="Powell A.J."/>
            <person name="Barry K."/>
            <person name="Miller A.N."/>
            <person name="Grigoriev I.V."/>
            <person name="Debuchy R."/>
            <person name="Gladieux P."/>
            <person name="Hiltunen Thoren M."/>
            <person name="Johannesson H."/>
        </authorList>
    </citation>
    <scope>NUCLEOTIDE SEQUENCE</scope>
    <source>
        <strain evidence="1">CBS 757.83</strain>
    </source>
</reference>
<evidence type="ECO:0000313" key="1">
    <source>
        <dbReference type="EMBL" id="KAK4096219.1"/>
    </source>
</evidence>
<sequence length="116" mass="13632">MVRWRVEKEQASGLFEAWRRRAILPFAQLQLMTQQARANASPEVVPAENPFVFPEWRRLRNDCKRRWATEAGSRRPFYFVYNPLSPLARPLRICDGRYIFGARIPFPVRGREPTAA</sequence>
<dbReference type="AlphaFoldDB" id="A0AAN6PQP7"/>
<dbReference type="Proteomes" id="UP001305647">
    <property type="component" value="Unassembled WGS sequence"/>
</dbReference>